<feature type="domain" description="Methionyl/Leucyl tRNA synthetase" evidence="13">
    <location>
        <begin position="41"/>
        <end position="180"/>
    </location>
</feature>
<dbReference type="CDD" id="cd07958">
    <property type="entry name" value="Anticodon_Ia_Leu_BEm"/>
    <property type="match status" value="1"/>
</dbReference>
<dbReference type="FunFam" id="3.10.20.590:FF:000001">
    <property type="entry name" value="Leucine--tRNA ligase"/>
    <property type="match status" value="1"/>
</dbReference>
<evidence type="ECO:0000313" key="15">
    <source>
        <dbReference type="EMBL" id="VAX19904.1"/>
    </source>
</evidence>
<dbReference type="HAMAP" id="MF_00049_B">
    <property type="entry name" value="Leu_tRNA_synth_B"/>
    <property type="match status" value="1"/>
</dbReference>
<dbReference type="Gene3D" id="3.40.50.620">
    <property type="entry name" value="HUPs"/>
    <property type="match status" value="2"/>
</dbReference>
<dbReference type="InterPro" id="IPR001412">
    <property type="entry name" value="aa-tRNA-synth_I_CS"/>
</dbReference>
<keyword evidence="7" id="KW-0648">Protein biosynthesis</keyword>
<keyword evidence="8 15" id="KW-0030">Aminoacyl-tRNA synthetase</keyword>
<dbReference type="AlphaFoldDB" id="A0A3B1C7F9"/>
<dbReference type="PRINTS" id="PR00985">
    <property type="entry name" value="TRNASYNTHLEU"/>
</dbReference>
<dbReference type="GO" id="GO:0005524">
    <property type="term" value="F:ATP binding"/>
    <property type="evidence" value="ECO:0007669"/>
    <property type="project" value="UniProtKB-KW"/>
</dbReference>
<protein>
    <recommendedName>
        <fullName evidence="2">leucine--tRNA ligase</fullName>
        <ecNumber evidence="2">6.1.1.4</ecNumber>
    </recommendedName>
    <alternativeName>
        <fullName evidence="9">Leucyl-tRNA synthetase</fullName>
    </alternativeName>
</protein>
<feature type="domain" description="Aminoacyl-tRNA synthetase class Ia" evidence="11">
    <location>
        <begin position="429"/>
        <end position="630"/>
    </location>
</feature>
<sequence length="834" mass="94014">MSGYYDFRALETKWRKKWEDEGSFKVKTDPSKKKFYLLEMFPYPSGKLHMGHLRNYAIGDAIARKKRMEGFNVLHPIGWDSFGLPAENAAIANKTHPYKWTVGNIDEMRRQFESMGLSYDWEREVATSHPGYYKWTQWIFARMVDEGIAYRKKSFINWCTCCNTVLANEQVVNGGCWRCDSVVEQKERDGWFLKITDYAEDLLKGLDELKDGWPERVLTMQKNWIGKSRGAEVDFEIDSGGSIRVFTTRPDTLYGATFLALAPEHPLSRELTVGSELEKDVEAFIQEVVSQDTITRTSEGTEKKGVFTGRYAKNPLNGELIPIWIANFVLIEYGSGAIMSVPAHDQRDFEFARKYDIPVRQVICPEDEVQNVACNETDNEAMDEAYPGDGVMVNSGPFNGLHNRKDGIGRVIEHLKKNGIGEGTVNYRLRDWGISRQRYWGAPIPVVFCDKCGPVRVPDDQLPVILPTDIKFAESGKSPIATMDSFINTLCPKCGGDAKRETDTMDTFMCSSWYFNRYTSPRCETALADKQDVDYWAPVDQYVGGIEHAVLHLLYARFFTKFLKDIGAVSVSEPFARLLTQGMVVKDGAKMSKSKGNVVPLDTMCKKYGADATRLFILFAAPPERDLEWDDSGIEGASRFLNRLHRLVTGSLSLIKKGDTKNIAQLDKLPKELASIRRATHKTIVRVNNDFTRFQFNTVIAGVMELLNSVNAVKFDGSVESASVLREAVETMLKVLQPISPHVTGELWEMMGHATDLLDEPWPLEDKACLVEDEALIVVQVNGKLRGKITVPIDASKDAVKNAALDDSKVKKFIESKEIRKVIVVPGKLVNIVV</sequence>
<evidence type="ECO:0000256" key="7">
    <source>
        <dbReference type="ARBA" id="ARBA00022917"/>
    </source>
</evidence>
<dbReference type="Gene3D" id="1.10.730.10">
    <property type="entry name" value="Isoleucyl-tRNA Synthetase, Domain 1"/>
    <property type="match status" value="1"/>
</dbReference>
<dbReference type="PANTHER" id="PTHR43740">
    <property type="entry name" value="LEUCYL-TRNA SYNTHETASE"/>
    <property type="match status" value="1"/>
</dbReference>
<gene>
    <name evidence="15" type="ORF">MNBD_NITROSPINAE01-1615</name>
</gene>
<evidence type="ECO:0000259" key="13">
    <source>
        <dbReference type="Pfam" id="PF09334"/>
    </source>
</evidence>
<dbReference type="Gene3D" id="3.90.740.10">
    <property type="entry name" value="Valyl/Leucyl/Isoleucyl-tRNA synthetase, editing domain"/>
    <property type="match status" value="1"/>
</dbReference>
<dbReference type="Gene3D" id="3.10.20.590">
    <property type="match status" value="1"/>
</dbReference>
<dbReference type="EC" id="6.1.1.4" evidence="2"/>
<keyword evidence="3" id="KW-0963">Cytoplasm</keyword>
<dbReference type="CDD" id="cd00812">
    <property type="entry name" value="LeuRS_core"/>
    <property type="match status" value="1"/>
</dbReference>
<evidence type="ECO:0000256" key="2">
    <source>
        <dbReference type="ARBA" id="ARBA00013164"/>
    </source>
</evidence>
<evidence type="ECO:0000256" key="9">
    <source>
        <dbReference type="ARBA" id="ARBA00030520"/>
    </source>
</evidence>
<dbReference type="InterPro" id="IPR009080">
    <property type="entry name" value="tRNAsynth_Ia_anticodon-bd"/>
</dbReference>
<accession>A0A3B1C7F9</accession>
<dbReference type="Pfam" id="PF09334">
    <property type="entry name" value="tRNA-synt_1g"/>
    <property type="match status" value="1"/>
</dbReference>
<evidence type="ECO:0000256" key="3">
    <source>
        <dbReference type="ARBA" id="ARBA00022490"/>
    </source>
</evidence>
<dbReference type="EMBL" id="UOGC01000099">
    <property type="protein sequence ID" value="VAX19904.1"/>
    <property type="molecule type" value="Genomic_DNA"/>
</dbReference>
<evidence type="ECO:0000259" key="11">
    <source>
        <dbReference type="Pfam" id="PF00133"/>
    </source>
</evidence>
<comment type="catalytic activity">
    <reaction evidence="10">
        <text>tRNA(Leu) + L-leucine + ATP = L-leucyl-tRNA(Leu) + AMP + diphosphate</text>
        <dbReference type="Rhea" id="RHEA:11688"/>
        <dbReference type="Rhea" id="RHEA-COMP:9613"/>
        <dbReference type="Rhea" id="RHEA-COMP:9622"/>
        <dbReference type="ChEBI" id="CHEBI:30616"/>
        <dbReference type="ChEBI" id="CHEBI:33019"/>
        <dbReference type="ChEBI" id="CHEBI:57427"/>
        <dbReference type="ChEBI" id="CHEBI:78442"/>
        <dbReference type="ChEBI" id="CHEBI:78494"/>
        <dbReference type="ChEBI" id="CHEBI:456215"/>
        <dbReference type="EC" id="6.1.1.4"/>
    </reaction>
</comment>
<dbReference type="InterPro" id="IPR002302">
    <property type="entry name" value="Leu-tRNA-ligase"/>
</dbReference>
<dbReference type="InterPro" id="IPR015413">
    <property type="entry name" value="Methionyl/Leucyl_tRNA_Synth"/>
</dbReference>
<dbReference type="Pfam" id="PF00133">
    <property type="entry name" value="tRNA-synt_1"/>
    <property type="match status" value="1"/>
</dbReference>
<dbReference type="SUPFAM" id="SSF52374">
    <property type="entry name" value="Nucleotidylyl transferase"/>
    <property type="match status" value="1"/>
</dbReference>
<organism evidence="15">
    <name type="scientific">hydrothermal vent metagenome</name>
    <dbReference type="NCBI Taxonomy" id="652676"/>
    <lineage>
        <taxon>unclassified sequences</taxon>
        <taxon>metagenomes</taxon>
        <taxon>ecological metagenomes</taxon>
    </lineage>
</organism>
<dbReference type="FunFam" id="1.10.730.10:FF:000002">
    <property type="entry name" value="Leucine--tRNA ligase"/>
    <property type="match status" value="1"/>
</dbReference>
<feature type="domain" description="Leucyl-tRNA synthetase editing" evidence="14">
    <location>
        <begin position="222"/>
        <end position="415"/>
    </location>
</feature>
<keyword evidence="4 15" id="KW-0436">Ligase</keyword>
<keyword evidence="6" id="KW-0067">ATP-binding</keyword>
<evidence type="ECO:0000256" key="5">
    <source>
        <dbReference type="ARBA" id="ARBA00022741"/>
    </source>
</evidence>
<dbReference type="Pfam" id="PF08264">
    <property type="entry name" value="Anticodon_1"/>
    <property type="match status" value="1"/>
</dbReference>
<dbReference type="GO" id="GO:0006429">
    <property type="term" value="P:leucyl-tRNA aminoacylation"/>
    <property type="evidence" value="ECO:0007669"/>
    <property type="project" value="InterPro"/>
</dbReference>
<dbReference type="Pfam" id="PF13603">
    <property type="entry name" value="tRNA-synt_1_2"/>
    <property type="match status" value="1"/>
</dbReference>
<dbReference type="InterPro" id="IPR002300">
    <property type="entry name" value="aa-tRNA-synth_Ia"/>
</dbReference>
<comment type="similarity">
    <text evidence="1">Belongs to the class-I aminoacyl-tRNA synthetase family.</text>
</comment>
<evidence type="ECO:0000256" key="10">
    <source>
        <dbReference type="ARBA" id="ARBA00047469"/>
    </source>
</evidence>
<name>A0A3B1C7F9_9ZZZZ</name>
<dbReference type="NCBIfam" id="TIGR00396">
    <property type="entry name" value="leuS_bact"/>
    <property type="match status" value="1"/>
</dbReference>
<dbReference type="InterPro" id="IPR014729">
    <property type="entry name" value="Rossmann-like_a/b/a_fold"/>
</dbReference>
<evidence type="ECO:0000256" key="6">
    <source>
        <dbReference type="ARBA" id="ARBA00022840"/>
    </source>
</evidence>
<dbReference type="InterPro" id="IPR009008">
    <property type="entry name" value="Val/Leu/Ile-tRNA-synth_edit"/>
</dbReference>
<proteinExistence type="inferred from homology"/>
<evidence type="ECO:0000256" key="4">
    <source>
        <dbReference type="ARBA" id="ARBA00022598"/>
    </source>
</evidence>
<dbReference type="SUPFAM" id="SSF47323">
    <property type="entry name" value="Anticodon-binding domain of a subclass of class I aminoacyl-tRNA synthetases"/>
    <property type="match status" value="1"/>
</dbReference>
<dbReference type="InterPro" id="IPR013155">
    <property type="entry name" value="M/V/L/I-tRNA-synth_anticd-bd"/>
</dbReference>
<dbReference type="FunFam" id="3.40.50.620:FF:000003">
    <property type="entry name" value="Leucine--tRNA ligase"/>
    <property type="match status" value="1"/>
</dbReference>
<keyword evidence="5" id="KW-0547">Nucleotide-binding</keyword>
<dbReference type="FunFam" id="3.40.50.620:FF:000056">
    <property type="entry name" value="Leucine--tRNA ligase"/>
    <property type="match status" value="1"/>
</dbReference>
<dbReference type="PANTHER" id="PTHR43740:SF2">
    <property type="entry name" value="LEUCINE--TRNA LIGASE, MITOCHONDRIAL"/>
    <property type="match status" value="1"/>
</dbReference>
<evidence type="ECO:0000259" key="12">
    <source>
        <dbReference type="Pfam" id="PF08264"/>
    </source>
</evidence>
<dbReference type="SUPFAM" id="SSF50677">
    <property type="entry name" value="ValRS/IleRS/LeuRS editing domain"/>
    <property type="match status" value="1"/>
</dbReference>
<feature type="domain" description="Methionyl/Valyl/Leucyl/Isoleucyl-tRNA synthetase anticodon-binding" evidence="12">
    <location>
        <begin position="676"/>
        <end position="798"/>
    </location>
</feature>
<evidence type="ECO:0000256" key="1">
    <source>
        <dbReference type="ARBA" id="ARBA00005594"/>
    </source>
</evidence>
<evidence type="ECO:0000259" key="14">
    <source>
        <dbReference type="Pfam" id="PF13603"/>
    </source>
</evidence>
<dbReference type="GO" id="GO:0005829">
    <property type="term" value="C:cytosol"/>
    <property type="evidence" value="ECO:0007669"/>
    <property type="project" value="TreeGrafter"/>
</dbReference>
<dbReference type="GO" id="GO:0004823">
    <property type="term" value="F:leucine-tRNA ligase activity"/>
    <property type="evidence" value="ECO:0007669"/>
    <property type="project" value="UniProtKB-EC"/>
</dbReference>
<evidence type="ECO:0000256" key="8">
    <source>
        <dbReference type="ARBA" id="ARBA00023146"/>
    </source>
</evidence>
<reference evidence="15" key="1">
    <citation type="submission" date="2018-06" db="EMBL/GenBank/DDBJ databases">
        <authorList>
            <person name="Zhirakovskaya E."/>
        </authorList>
    </citation>
    <scope>NUCLEOTIDE SEQUENCE</scope>
</reference>
<dbReference type="InterPro" id="IPR025709">
    <property type="entry name" value="Leu_tRNA-synth_edit"/>
</dbReference>
<dbReference type="GO" id="GO:0002161">
    <property type="term" value="F:aminoacyl-tRNA deacylase activity"/>
    <property type="evidence" value="ECO:0007669"/>
    <property type="project" value="InterPro"/>
</dbReference>
<dbReference type="PROSITE" id="PS00178">
    <property type="entry name" value="AA_TRNA_LIGASE_I"/>
    <property type="match status" value="1"/>
</dbReference>